<evidence type="ECO:0000256" key="6">
    <source>
        <dbReference type="SAM" id="MobiDB-lite"/>
    </source>
</evidence>
<reference evidence="9 10" key="1">
    <citation type="journal article" date="2024" name="IMA Fungus">
        <title>IMA Genome - F19 : A genome assembly and annotation guide to empower mycologists, including annotated draft genome sequences of Ceratocystis pirilliformis, Diaporthe australafricana, Fusarium ophioides, Paecilomyces lecythidis, and Sporothrix stenoceras.</title>
        <authorList>
            <person name="Aylward J."/>
            <person name="Wilson A.M."/>
            <person name="Visagie C.M."/>
            <person name="Spraker J."/>
            <person name="Barnes I."/>
            <person name="Buitendag C."/>
            <person name="Ceriani C."/>
            <person name="Del Mar Angel L."/>
            <person name="du Plessis D."/>
            <person name="Fuchs T."/>
            <person name="Gasser K."/>
            <person name="Kramer D."/>
            <person name="Li W."/>
            <person name="Munsamy K."/>
            <person name="Piso A."/>
            <person name="Price J.L."/>
            <person name="Sonnekus B."/>
            <person name="Thomas C."/>
            <person name="van der Nest A."/>
            <person name="van Dijk A."/>
            <person name="van Heerden A."/>
            <person name="van Vuuren N."/>
            <person name="Yilmaz N."/>
            <person name="Duong T.A."/>
            <person name="van der Merwe N.A."/>
            <person name="Wingfield M.J."/>
            <person name="Wingfield B.D."/>
        </authorList>
    </citation>
    <scope>NUCLEOTIDE SEQUENCE [LARGE SCALE GENOMIC DNA]</scope>
    <source>
        <strain evidence="9 10">CMW 5346</strain>
    </source>
</reference>
<evidence type="ECO:0000256" key="1">
    <source>
        <dbReference type="ARBA" id="ARBA00010337"/>
    </source>
</evidence>
<keyword evidence="3 5" id="KW-0493">Microtubule</keyword>
<dbReference type="InterPro" id="IPR007259">
    <property type="entry name" value="GCP"/>
</dbReference>
<evidence type="ECO:0000313" key="9">
    <source>
        <dbReference type="EMBL" id="KAL1899085.1"/>
    </source>
</evidence>
<dbReference type="EMBL" id="JAWCUI010000013">
    <property type="protein sequence ID" value="KAL1899085.1"/>
    <property type="molecule type" value="Genomic_DNA"/>
</dbReference>
<dbReference type="InterPro" id="IPR040457">
    <property type="entry name" value="GCP_C"/>
</dbReference>
<gene>
    <name evidence="9" type="ORF">Sste5346_003007</name>
</gene>
<proteinExistence type="inferred from homology"/>
<accession>A0ABR3ZG96</accession>
<evidence type="ECO:0000259" key="8">
    <source>
        <dbReference type="Pfam" id="PF17681"/>
    </source>
</evidence>
<keyword evidence="10" id="KW-1185">Reference proteome</keyword>
<protein>
    <recommendedName>
        <fullName evidence="5">Spindle pole body component</fullName>
    </recommendedName>
</protein>
<keyword evidence="2 5" id="KW-0963">Cytoplasm</keyword>
<feature type="region of interest" description="Disordered" evidence="6">
    <location>
        <begin position="1004"/>
        <end position="1024"/>
    </location>
</feature>
<dbReference type="InterPro" id="IPR041470">
    <property type="entry name" value="GCP_N"/>
</dbReference>
<feature type="domain" description="Gamma tubulin complex component C-terminal" evidence="7">
    <location>
        <begin position="634"/>
        <end position="1041"/>
    </location>
</feature>
<dbReference type="Proteomes" id="UP001583186">
    <property type="component" value="Unassembled WGS sequence"/>
</dbReference>
<comment type="caution">
    <text evidence="9">The sequence shown here is derived from an EMBL/GenBank/DDBJ whole genome shotgun (WGS) entry which is preliminary data.</text>
</comment>
<organism evidence="9 10">
    <name type="scientific">Sporothrix stenoceras</name>
    <dbReference type="NCBI Taxonomy" id="5173"/>
    <lineage>
        <taxon>Eukaryota</taxon>
        <taxon>Fungi</taxon>
        <taxon>Dikarya</taxon>
        <taxon>Ascomycota</taxon>
        <taxon>Pezizomycotina</taxon>
        <taxon>Sordariomycetes</taxon>
        <taxon>Sordariomycetidae</taxon>
        <taxon>Ophiostomatales</taxon>
        <taxon>Ophiostomataceae</taxon>
        <taxon>Sporothrix</taxon>
    </lineage>
</organism>
<evidence type="ECO:0000313" key="10">
    <source>
        <dbReference type="Proteomes" id="UP001583186"/>
    </source>
</evidence>
<comment type="similarity">
    <text evidence="1 5">Belongs to the TUBGCP family.</text>
</comment>
<dbReference type="InterPro" id="IPR042241">
    <property type="entry name" value="GCP_C_sf"/>
</dbReference>
<evidence type="ECO:0000256" key="4">
    <source>
        <dbReference type="ARBA" id="ARBA00023212"/>
    </source>
</evidence>
<keyword evidence="4 5" id="KW-0206">Cytoskeleton</keyword>
<evidence type="ECO:0000256" key="2">
    <source>
        <dbReference type="ARBA" id="ARBA00022490"/>
    </source>
</evidence>
<comment type="subcellular location">
    <subcellularLocation>
        <location evidence="5">Cytoplasm</location>
        <location evidence="5">Cytoskeleton</location>
        <location evidence="5">Microtubule organizing center</location>
    </subcellularLocation>
</comment>
<evidence type="ECO:0000259" key="7">
    <source>
        <dbReference type="Pfam" id="PF04130"/>
    </source>
</evidence>
<evidence type="ECO:0000256" key="3">
    <source>
        <dbReference type="ARBA" id="ARBA00022701"/>
    </source>
</evidence>
<feature type="domain" description="Gamma tubulin complex component protein N-terminal" evidence="8">
    <location>
        <begin position="194"/>
        <end position="448"/>
    </location>
</feature>
<dbReference type="PANTHER" id="PTHR19302:SF70">
    <property type="entry name" value="GAMMA-TUBULIN COMPLEX COMPONENT 6"/>
    <property type="match status" value="1"/>
</dbReference>
<dbReference type="Gene3D" id="1.20.120.1900">
    <property type="entry name" value="Gamma-tubulin complex, C-terminal domain"/>
    <property type="match status" value="1"/>
</dbReference>
<name>A0ABR3ZG96_9PEZI</name>
<dbReference type="Pfam" id="PF04130">
    <property type="entry name" value="GCP_C_terminal"/>
    <property type="match status" value="1"/>
</dbReference>
<evidence type="ECO:0000256" key="5">
    <source>
        <dbReference type="RuleBase" id="RU363050"/>
    </source>
</evidence>
<sequence length="1048" mass="116926">MADTENADLFAIPDFWKLSSWQQQQPPPLAPEEIQHGFFSLDVNGDENITFFLGKDEPEPLHNTEDGDGLFKIPDLLSQLLPSSPESIADNQGISSVTETVAIPASLVDDFWLLPDDSLGPPPLPELKTWASFEHADIPGITPIFATEQGPKFVDALIAAHDDLSRPQISTEKEGGNDDQDLGILDTREYCACLLALALGRSSVLFLWNDSKRSFLPMVNSARISGFTAQVLRSVEKDCLDCGNNSRYLRAFVDHTYTAAASASSPSRVALARGVDNLLLTIQSELGTRGHTAHSLLQLQALVRPVASLVKFIRGLVTKLSRSTASSGTTDEKFLTMLYQEAQSMEYSVVFMRDIIKQLLQLVSEPWLAFVGEWIGLSPKSKATLWTGEFQSKGFVRLDDRVWIDDMGTELAESDYFFDEARMPAFIPEEMAKDLFETGRNLRFLWTNHPGHPLSNPTTVLHARPPTLGWQFDWDSIHVLDRKALAYERTLLQSFAAARHALSLPGPERMLPIHHHPGTVAPGPSDAGINWRLPTIEFQFFGKSEDQIEQSMQTSMAQLGGPLPRPSEDGLAVVLRRQLFKDGQDDTSDMAALDEFAPHWSLLPLLSFGPVIAAQSRLVNRECMRLLFGSHGIREHLQLQREFQLLGNGMFCSRLSHALFDPDQAGAERSTGIELSSGGLGLRLSSRNGENWPPASSELRLALMGVLAESYYQGRKSESKEVPAVGGTGGKHELPGGMSFAVRDLSIEEMDRCMDPDSLEALDFLRLSYKPPSALLSVITPGILAKYDRVFLLLLRVLRMYYVVNQLFEDDIQHRVRNRKPRPGLSRNKTYFLHEENVCTRFRIECRHFVANIMAYFLGTGVDIPWKRFEAWLDGVQQGLTEQDQGRLVSAASAAQANQASPDKLRERHEQALDEIMLALLLRKRQQPLLLLLQGIFGLILDFAKSSRDLSRAESAAEGIEDDGLEARRSAHQDKTKKLHTSFRKKVAAFLAVCRGLSEKEADSVARKDYQQQQQYQDGSRAGEGSSLSKLLLMLDYNGSYSSSRTRW</sequence>
<dbReference type="PANTHER" id="PTHR19302">
    <property type="entry name" value="GAMMA TUBULIN COMPLEX PROTEIN"/>
    <property type="match status" value="1"/>
</dbReference>
<dbReference type="Pfam" id="PF17681">
    <property type="entry name" value="GCP_N_terminal"/>
    <property type="match status" value="1"/>
</dbReference>